<protein>
    <recommendedName>
        <fullName evidence="2">histidine kinase</fullName>
        <ecNumber evidence="2">2.7.13.3</ecNumber>
    </recommendedName>
</protein>
<dbReference type="SUPFAM" id="SSF48452">
    <property type="entry name" value="TPR-like"/>
    <property type="match status" value="1"/>
</dbReference>
<dbReference type="Gene3D" id="3.30.565.10">
    <property type="entry name" value="Histidine kinase-like ATPase, C-terminal domain"/>
    <property type="match status" value="1"/>
</dbReference>
<dbReference type="RefSeq" id="WP_067752176.1">
    <property type="nucleotide sequence ID" value="NZ_CP015772.1"/>
</dbReference>
<dbReference type="GO" id="GO:0000155">
    <property type="term" value="F:phosphorelay sensor kinase activity"/>
    <property type="evidence" value="ECO:0007669"/>
    <property type="project" value="InterPro"/>
</dbReference>
<evidence type="ECO:0000259" key="12">
    <source>
        <dbReference type="PROSITE" id="PS50109"/>
    </source>
</evidence>
<dbReference type="InterPro" id="IPR003594">
    <property type="entry name" value="HATPase_dom"/>
</dbReference>
<gene>
    <name evidence="13" type="ORF">A8C56_03640</name>
</gene>
<dbReference type="InterPro" id="IPR011990">
    <property type="entry name" value="TPR-like_helical_dom_sf"/>
</dbReference>
<comment type="catalytic activity">
    <reaction evidence="1">
        <text>ATP + protein L-histidine = ADP + protein N-phospho-L-histidine.</text>
        <dbReference type="EC" id="2.7.13.3"/>
    </reaction>
</comment>
<feature type="chain" id="PRO_5008389679" description="histidine kinase" evidence="11">
    <location>
        <begin position="31"/>
        <end position="627"/>
    </location>
</feature>
<evidence type="ECO:0000256" key="10">
    <source>
        <dbReference type="SAM" id="Phobius"/>
    </source>
</evidence>
<evidence type="ECO:0000256" key="5">
    <source>
        <dbReference type="ARBA" id="ARBA00022741"/>
    </source>
</evidence>
<evidence type="ECO:0000256" key="9">
    <source>
        <dbReference type="SAM" id="Coils"/>
    </source>
</evidence>
<dbReference type="InterPro" id="IPR050482">
    <property type="entry name" value="Sensor_HK_TwoCompSys"/>
</dbReference>
<dbReference type="AlphaFoldDB" id="A0A1A9I0I0"/>
<dbReference type="PANTHER" id="PTHR24421">
    <property type="entry name" value="NITRATE/NITRITE SENSOR PROTEIN NARX-RELATED"/>
    <property type="match status" value="1"/>
</dbReference>
<evidence type="ECO:0000256" key="11">
    <source>
        <dbReference type="SAM" id="SignalP"/>
    </source>
</evidence>
<dbReference type="OrthoDB" id="9778366at2"/>
<accession>A0A1A9I0I0</accession>
<evidence type="ECO:0000256" key="6">
    <source>
        <dbReference type="ARBA" id="ARBA00022777"/>
    </source>
</evidence>
<dbReference type="Pfam" id="PF07730">
    <property type="entry name" value="HisKA_3"/>
    <property type="match status" value="1"/>
</dbReference>
<evidence type="ECO:0000313" key="13">
    <source>
        <dbReference type="EMBL" id="ANH80192.1"/>
    </source>
</evidence>
<dbReference type="Pfam" id="PF13176">
    <property type="entry name" value="TPR_7"/>
    <property type="match status" value="1"/>
</dbReference>
<dbReference type="CDD" id="cd16917">
    <property type="entry name" value="HATPase_UhpB-NarQ-NarX-like"/>
    <property type="match status" value="1"/>
</dbReference>
<dbReference type="InterPro" id="IPR036890">
    <property type="entry name" value="HATPase_C_sf"/>
</dbReference>
<keyword evidence="10" id="KW-0812">Transmembrane</keyword>
<dbReference type="SMART" id="SM00387">
    <property type="entry name" value="HATPase_c"/>
    <property type="match status" value="1"/>
</dbReference>
<dbReference type="GO" id="GO:0016020">
    <property type="term" value="C:membrane"/>
    <property type="evidence" value="ECO:0007669"/>
    <property type="project" value="InterPro"/>
</dbReference>
<organism evidence="13 14">
    <name type="scientific">Niabella ginsenosidivorans</name>
    <dbReference type="NCBI Taxonomy" id="1176587"/>
    <lineage>
        <taxon>Bacteria</taxon>
        <taxon>Pseudomonadati</taxon>
        <taxon>Bacteroidota</taxon>
        <taxon>Chitinophagia</taxon>
        <taxon>Chitinophagales</taxon>
        <taxon>Chitinophagaceae</taxon>
        <taxon>Niabella</taxon>
    </lineage>
</organism>
<evidence type="ECO:0000256" key="3">
    <source>
        <dbReference type="ARBA" id="ARBA00022553"/>
    </source>
</evidence>
<reference evidence="13 14" key="1">
    <citation type="submission" date="2016-05" db="EMBL/GenBank/DDBJ databases">
        <title>Niabella ginsenosidivorans BS26 whole genome sequencing.</title>
        <authorList>
            <person name="Im W.T."/>
            <person name="Siddiqi M.Z."/>
        </authorList>
    </citation>
    <scope>NUCLEOTIDE SEQUENCE [LARGE SCALE GENOMIC DNA]</scope>
    <source>
        <strain evidence="13 14">BS26</strain>
    </source>
</reference>
<dbReference type="GO" id="GO:0005524">
    <property type="term" value="F:ATP binding"/>
    <property type="evidence" value="ECO:0007669"/>
    <property type="project" value="UniProtKB-KW"/>
</dbReference>
<dbReference type="Gene3D" id="1.25.40.10">
    <property type="entry name" value="Tetratricopeptide repeat domain"/>
    <property type="match status" value="2"/>
</dbReference>
<name>A0A1A9I0I0_9BACT</name>
<evidence type="ECO:0000256" key="8">
    <source>
        <dbReference type="ARBA" id="ARBA00023012"/>
    </source>
</evidence>
<dbReference type="InterPro" id="IPR005467">
    <property type="entry name" value="His_kinase_dom"/>
</dbReference>
<dbReference type="InterPro" id="IPR011712">
    <property type="entry name" value="Sig_transdc_His_kin_sub3_dim/P"/>
</dbReference>
<dbReference type="EMBL" id="CP015772">
    <property type="protein sequence ID" value="ANH80192.1"/>
    <property type="molecule type" value="Genomic_DNA"/>
</dbReference>
<feature type="transmembrane region" description="Helical" evidence="10">
    <location>
        <begin position="369"/>
        <end position="390"/>
    </location>
</feature>
<feature type="signal peptide" evidence="11">
    <location>
        <begin position="1"/>
        <end position="30"/>
    </location>
</feature>
<evidence type="ECO:0000256" key="2">
    <source>
        <dbReference type="ARBA" id="ARBA00012438"/>
    </source>
</evidence>
<dbReference type="STRING" id="1176587.A8C56_03640"/>
<keyword evidence="9" id="KW-0175">Coiled coil</keyword>
<dbReference type="SMART" id="SM00028">
    <property type="entry name" value="TPR"/>
    <property type="match status" value="3"/>
</dbReference>
<evidence type="ECO:0000256" key="1">
    <source>
        <dbReference type="ARBA" id="ARBA00000085"/>
    </source>
</evidence>
<keyword evidence="3" id="KW-0597">Phosphoprotein</keyword>
<keyword evidence="10" id="KW-1133">Transmembrane helix</keyword>
<proteinExistence type="predicted"/>
<dbReference type="SUPFAM" id="SSF55874">
    <property type="entry name" value="ATPase domain of HSP90 chaperone/DNA topoisomerase II/histidine kinase"/>
    <property type="match status" value="1"/>
</dbReference>
<dbReference type="InterPro" id="IPR019734">
    <property type="entry name" value="TPR_rpt"/>
</dbReference>
<feature type="domain" description="Histidine kinase" evidence="12">
    <location>
        <begin position="436"/>
        <end position="622"/>
    </location>
</feature>
<keyword evidence="10" id="KW-0472">Membrane</keyword>
<feature type="coiled-coil region" evidence="9">
    <location>
        <begin position="401"/>
        <end position="440"/>
    </location>
</feature>
<dbReference type="PANTHER" id="PTHR24421:SF10">
    <property type="entry name" value="NITRATE_NITRITE SENSOR PROTEIN NARQ"/>
    <property type="match status" value="1"/>
</dbReference>
<dbReference type="PROSITE" id="PS50109">
    <property type="entry name" value="HIS_KIN"/>
    <property type="match status" value="1"/>
</dbReference>
<keyword evidence="8" id="KW-0902">Two-component regulatory system</keyword>
<keyword evidence="14" id="KW-1185">Reference proteome</keyword>
<dbReference type="Pfam" id="PF02518">
    <property type="entry name" value="HATPase_c"/>
    <property type="match status" value="1"/>
</dbReference>
<feature type="coiled-coil region" evidence="9">
    <location>
        <begin position="331"/>
        <end position="365"/>
    </location>
</feature>
<keyword evidence="6" id="KW-0418">Kinase</keyword>
<dbReference type="GO" id="GO:0046983">
    <property type="term" value="F:protein dimerization activity"/>
    <property type="evidence" value="ECO:0007669"/>
    <property type="project" value="InterPro"/>
</dbReference>
<keyword evidence="7" id="KW-0067">ATP-binding</keyword>
<sequence>MKKALFVLGFVGALLLTLPAQEITSMSAYAVNPVRTPDALLNNWRRAKTIEDQFKAAADLIRFHEASGTTDSVLFYAAAMQSTLQQKNINTAQKLKYTSSLDYSMAKAYQDQGLYDEALRYYLRGINDGEQLKDPSIIDRNQFGQATVYYLRGENKEAIRLYNQVLYSSRDSNLVHLIHKQLGILYLAQQELPKAKGYFTEALGYFRQTGQLKNELETRLNLAFIMELEHQLDTAYSAFAAIKDEAQASQFYDLYIKAGQHIGDILFAKKDYENAQITLSMVYMNAVQWGDLEAQRRAIRSLEKLYVAQGDYKNAYALGTQYIGVMNDITSRQNKKEVNELEIRYNTARKEKELLQKENQLQHQRTVKYGLLIGFIAVLLPVIGLLYMYYQKLQTQSRLNASREEANRQKITAMLKEKELEVLKASVEGEENERRRISKELHDSIGGNLAAIKMQLFNKQNEKLDAIVHQIDATYQQVRDLSHNLAPKSFHNTAFTELIRAYLQRFNTGGKQELRFQAYPEAVMNDMDLDLKVELYKIIQELMTNAQKYAQASAIELQLTLVDHALKLIFEDNGRGFPTDKTPPGIGLQNIRERLKSFNGTLSIDSFPGRGTVVDIEIPLNRKSDET</sequence>
<keyword evidence="11" id="KW-0732">Signal</keyword>
<evidence type="ECO:0000256" key="4">
    <source>
        <dbReference type="ARBA" id="ARBA00022679"/>
    </source>
</evidence>
<dbReference type="KEGG" id="nia:A8C56_03640"/>
<keyword evidence="4" id="KW-0808">Transferase</keyword>
<dbReference type="Gene3D" id="1.20.5.1930">
    <property type="match status" value="1"/>
</dbReference>
<keyword evidence="5" id="KW-0547">Nucleotide-binding</keyword>
<dbReference type="EC" id="2.7.13.3" evidence="2"/>
<dbReference type="Proteomes" id="UP000077667">
    <property type="component" value="Chromosome"/>
</dbReference>
<evidence type="ECO:0000313" key="14">
    <source>
        <dbReference type="Proteomes" id="UP000077667"/>
    </source>
</evidence>
<evidence type="ECO:0000256" key="7">
    <source>
        <dbReference type="ARBA" id="ARBA00022840"/>
    </source>
</evidence>